<accession>A0A0F9LJD8</accession>
<dbReference type="InterPro" id="IPR013785">
    <property type="entry name" value="Aldolase_TIM"/>
</dbReference>
<organism evidence="1">
    <name type="scientific">marine sediment metagenome</name>
    <dbReference type="NCBI Taxonomy" id="412755"/>
    <lineage>
        <taxon>unclassified sequences</taxon>
        <taxon>metagenomes</taxon>
        <taxon>ecological metagenomes</taxon>
    </lineage>
</organism>
<evidence type="ECO:0000313" key="1">
    <source>
        <dbReference type="EMBL" id="KKM95164.1"/>
    </source>
</evidence>
<reference evidence="1" key="1">
    <citation type="journal article" date="2015" name="Nature">
        <title>Complex archaea that bridge the gap between prokaryotes and eukaryotes.</title>
        <authorList>
            <person name="Spang A."/>
            <person name="Saw J.H."/>
            <person name="Jorgensen S.L."/>
            <person name="Zaremba-Niedzwiedzka K."/>
            <person name="Martijn J."/>
            <person name="Lind A.E."/>
            <person name="van Eijk R."/>
            <person name="Schleper C."/>
            <person name="Guy L."/>
            <person name="Ettema T.J."/>
        </authorList>
    </citation>
    <scope>NUCLEOTIDE SEQUENCE</scope>
</reference>
<protein>
    <submittedName>
        <fullName evidence="1">Uncharacterized protein</fullName>
    </submittedName>
</protein>
<proteinExistence type="predicted"/>
<dbReference type="AlphaFoldDB" id="A0A0F9LJD8"/>
<name>A0A0F9LJD8_9ZZZZ</name>
<gene>
    <name evidence="1" type="ORF">LCGC14_1191050</name>
</gene>
<dbReference type="EMBL" id="LAZR01006046">
    <property type="protein sequence ID" value="KKM95164.1"/>
    <property type="molecule type" value="Genomic_DNA"/>
</dbReference>
<dbReference type="SUPFAM" id="SSF51569">
    <property type="entry name" value="Aldolase"/>
    <property type="match status" value="1"/>
</dbReference>
<dbReference type="Gene3D" id="3.20.20.70">
    <property type="entry name" value="Aldolase class I"/>
    <property type="match status" value="1"/>
</dbReference>
<comment type="caution">
    <text evidence="1">The sequence shown here is derived from an EMBL/GenBank/DDBJ whole genome shotgun (WGS) entry which is preliminary data.</text>
</comment>
<sequence length="338" mass="38761">MLISNLAIGPMSREVIEAVFKYSAINKKQLMLICSRNQIDYNHGYVFLTPIYMSFLNRMLILYPQSDVIICRDHCGPGFGSIDDSIDSVMETIRTDIQCGFDLIHIDLCHLNVHHDEKIKITIDLIEFAKKINPHLLFEIGTDENTGNAETDLDKIINDIHAIREACDPEFYVVQTGSLVKEMANVGSFNRVATNKMSQILHENHIKLKEHNADYLNVKRLKNRKGIVDAVNIAPQLGVIQTQCVLMYAHMLGVDCIDFCRVVAKNKKWQKWLCYDGSIKDPMLLTMIAGHYHYKTDEYQDVITQLKERIDIKQEIIRVIQHIIEHYLTCLGGKNADI</sequence>